<gene>
    <name evidence="8" type="ORF">DND132_2288</name>
</gene>
<feature type="active site" description="Tele-phosphohistidine intermediate" evidence="6">
    <location>
        <position position="9"/>
    </location>
</feature>
<evidence type="ECO:0000313" key="8">
    <source>
        <dbReference type="EMBL" id="EGB15492.1"/>
    </source>
</evidence>
<dbReference type="OrthoDB" id="9781415at2"/>
<dbReference type="InterPro" id="IPR029033">
    <property type="entry name" value="His_PPase_superfam"/>
</dbReference>
<organism evidence="8 9">
    <name type="scientific">Pseudodesulfovibrio mercurii</name>
    <dbReference type="NCBI Taxonomy" id="641491"/>
    <lineage>
        <taxon>Bacteria</taxon>
        <taxon>Pseudomonadati</taxon>
        <taxon>Thermodesulfobacteriota</taxon>
        <taxon>Desulfovibrionia</taxon>
        <taxon>Desulfovibrionales</taxon>
        <taxon>Desulfovibrionaceae</taxon>
    </lineage>
</organism>
<dbReference type="Gene3D" id="3.40.50.1240">
    <property type="entry name" value="Phosphoglycerate mutase-like"/>
    <property type="match status" value="1"/>
</dbReference>
<dbReference type="InterPro" id="IPR005952">
    <property type="entry name" value="Phosphogly_mut1"/>
</dbReference>
<dbReference type="STRING" id="641491.DND132_2288"/>
<feature type="active site" description="Proton donor/acceptor" evidence="6">
    <location>
        <position position="82"/>
    </location>
</feature>
<feature type="binding site" evidence="7">
    <location>
        <begin position="8"/>
        <end position="15"/>
    </location>
    <ligand>
        <name>substrate</name>
    </ligand>
</feature>
<evidence type="ECO:0000256" key="7">
    <source>
        <dbReference type="PIRSR" id="PIRSR613078-2"/>
    </source>
</evidence>
<evidence type="ECO:0000313" key="9">
    <source>
        <dbReference type="Proteomes" id="UP000007845"/>
    </source>
</evidence>
<dbReference type="InterPro" id="IPR013078">
    <property type="entry name" value="His_Pase_superF_clade-1"/>
</dbReference>
<dbReference type="Proteomes" id="UP000007845">
    <property type="component" value="Chromosome"/>
</dbReference>
<keyword evidence="4" id="KW-0324">Glycolysis</keyword>
<dbReference type="SUPFAM" id="SSF53254">
    <property type="entry name" value="Phosphoglycerate mutase-like"/>
    <property type="match status" value="1"/>
</dbReference>
<name>F0JIQ8_9BACT</name>
<keyword evidence="3" id="KW-0312">Gluconeogenesis</keyword>
<accession>F0JIQ8</accession>
<dbReference type="SMART" id="SM00855">
    <property type="entry name" value="PGAM"/>
    <property type="match status" value="1"/>
</dbReference>
<dbReference type="EC" id="5.4.2.11" evidence="2"/>
<evidence type="ECO:0000256" key="5">
    <source>
        <dbReference type="ARBA" id="ARBA00023235"/>
    </source>
</evidence>
<dbReference type="eggNOG" id="COG0406">
    <property type="taxonomic scope" value="Bacteria"/>
</dbReference>
<dbReference type="GO" id="GO:0006096">
    <property type="term" value="P:glycolytic process"/>
    <property type="evidence" value="ECO:0007669"/>
    <property type="project" value="UniProtKB-KW"/>
</dbReference>
<evidence type="ECO:0000256" key="4">
    <source>
        <dbReference type="ARBA" id="ARBA00023152"/>
    </source>
</evidence>
<dbReference type="KEGG" id="ddn:DND132_2288"/>
<feature type="binding site" evidence="7">
    <location>
        <position position="58"/>
    </location>
    <ligand>
        <name>substrate</name>
    </ligand>
</feature>
<dbReference type="GO" id="GO:0004619">
    <property type="term" value="F:phosphoglycerate mutase activity"/>
    <property type="evidence" value="ECO:0007669"/>
    <property type="project" value="UniProtKB-EC"/>
</dbReference>
<evidence type="ECO:0000256" key="2">
    <source>
        <dbReference type="ARBA" id="ARBA00012028"/>
    </source>
</evidence>
<dbReference type="SMR" id="F0JIQ8"/>
<protein>
    <recommendedName>
        <fullName evidence="2">phosphoglycerate mutase (2,3-diphosphoglycerate-dependent)</fullName>
        <ecNumber evidence="2">5.4.2.11</ecNumber>
    </recommendedName>
</protein>
<sequence>MTTYFCMRHGMTEWNRACRIQGNTDIPLCDEGRDMARKWGESLAGEGFDRILTSTLSRARETAALVNEVLGLPMHEDERLGEQDWGDWTGLTKTELKEKRKEVRREEHKGFGFRPLGGESRDEVLCRACDALIDFAAEHPGESVLVVTHNGVLRCLAHALSGSDFLPGDPVEYLPYRLHRIECIDNELALGELNMEL</sequence>
<dbReference type="CDD" id="cd07067">
    <property type="entry name" value="HP_PGM_like"/>
    <property type="match status" value="1"/>
</dbReference>
<dbReference type="GO" id="GO:0006094">
    <property type="term" value="P:gluconeogenesis"/>
    <property type="evidence" value="ECO:0007669"/>
    <property type="project" value="UniProtKB-KW"/>
</dbReference>
<dbReference type="EMBL" id="CP003220">
    <property type="protein sequence ID" value="EGB15492.1"/>
    <property type="molecule type" value="Genomic_DNA"/>
</dbReference>
<comment type="similarity">
    <text evidence="1">Belongs to the phosphoglycerate mutase family. BPG-dependent PGAM subfamily.</text>
</comment>
<keyword evidence="5" id="KW-0413">Isomerase</keyword>
<keyword evidence="9" id="KW-1185">Reference proteome</keyword>
<dbReference type="RefSeq" id="WP_014322918.1">
    <property type="nucleotide sequence ID" value="NC_016803.1"/>
</dbReference>
<dbReference type="Pfam" id="PF00300">
    <property type="entry name" value="His_Phos_1"/>
    <property type="match status" value="1"/>
</dbReference>
<dbReference type="AlphaFoldDB" id="F0JIQ8"/>
<proteinExistence type="inferred from homology"/>
<dbReference type="PANTHER" id="PTHR11931">
    <property type="entry name" value="PHOSPHOGLYCERATE MUTASE"/>
    <property type="match status" value="1"/>
</dbReference>
<evidence type="ECO:0000256" key="1">
    <source>
        <dbReference type="ARBA" id="ARBA00006717"/>
    </source>
</evidence>
<evidence type="ECO:0000256" key="3">
    <source>
        <dbReference type="ARBA" id="ARBA00022432"/>
    </source>
</evidence>
<feature type="binding site" evidence="7">
    <location>
        <position position="93"/>
    </location>
    <ligand>
        <name>substrate</name>
    </ligand>
</feature>
<dbReference type="HOGENOM" id="CLU_033323_9_4_7"/>
<reference evidence="8 9" key="1">
    <citation type="journal article" date="2011" name="J. Bacteriol.">
        <title>Genome sequence of the mercury-methylating strain Desulfovibrio desulfuricans ND132.</title>
        <authorList>
            <person name="Brown S.D."/>
            <person name="Gilmour C.C."/>
            <person name="Kucken A.M."/>
            <person name="Wall J.D."/>
            <person name="Elias D.A."/>
            <person name="Brandt C.C."/>
            <person name="Podar M."/>
            <person name="Chertkov O."/>
            <person name="Held B."/>
            <person name="Bruce D.C."/>
            <person name="Detter J.C."/>
            <person name="Tapia R."/>
            <person name="Han C.S."/>
            <person name="Goodwin L.A."/>
            <person name="Cheng J.F."/>
            <person name="Pitluck S."/>
            <person name="Woyke T."/>
            <person name="Mikhailova N."/>
            <person name="Ivanova N.N."/>
            <person name="Han J."/>
            <person name="Lucas S."/>
            <person name="Lapidus A.L."/>
            <person name="Land M.L."/>
            <person name="Hauser L.J."/>
            <person name="Palumbo A.V."/>
        </authorList>
    </citation>
    <scope>NUCLEOTIDE SEQUENCE [LARGE SCALE GENOMIC DNA]</scope>
    <source>
        <strain evidence="8 9">ND132</strain>
    </source>
</reference>
<evidence type="ECO:0000256" key="6">
    <source>
        <dbReference type="PIRSR" id="PIRSR613078-1"/>
    </source>
</evidence>